<dbReference type="GO" id="GO:0009116">
    <property type="term" value="P:nucleoside metabolic process"/>
    <property type="evidence" value="ECO:0007669"/>
    <property type="project" value="InterPro"/>
</dbReference>
<sequence length="334" mass="36508">MANPKDYTIGWICAISTEYVAARAFLDEEHDIPERVAPRDNNVYTLGRVGRHNVVIAALPDGEYGTSVAAAVARDMVSSFPKIRIGLLVGIGGAAPNAEHDIRLGDVVVSVARDGRGGVFQYDFGKVMQTKEFETTGFLDQPPTLLRSAVANLRGRHESDGHHLRSALDAVLEKRPRLRKKYQRPDPSTDRLYRSDVVHPLGSDLPCEECCGNDEPELLSRGSRPEDADDPTIHYGLIASGNKLMRDAEVRDLIASKSNALCFEMEAAGLMNHFPCLVIRGICDYADSHKNKAWQGHAAMMAAAYAKELLARIPPTSVEAEVTIAVVLSSKVHP</sequence>
<gene>
    <name evidence="1" type="ORF">FBEOM_283</name>
</gene>
<evidence type="ECO:0000313" key="1">
    <source>
        <dbReference type="EMBL" id="KAF4345741.1"/>
    </source>
</evidence>
<dbReference type="AlphaFoldDB" id="A0A9P5AVF4"/>
<dbReference type="InterPro" id="IPR035994">
    <property type="entry name" value="Nucleoside_phosphorylase_sf"/>
</dbReference>
<comment type="caution">
    <text evidence="1">The sequence shown here is derived from an EMBL/GenBank/DDBJ whole genome shotgun (WGS) entry which is preliminary data.</text>
</comment>
<dbReference type="Gene3D" id="3.40.50.1580">
    <property type="entry name" value="Nucleoside phosphorylase domain"/>
    <property type="match status" value="1"/>
</dbReference>
<accession>A0A9P5AVF4</accession>
<evidence type="ECO:0008006" key="3">
    <source>
        <dbReference type="Google" id="ProtNLM"/>
    </source>
</evidence>
<dbReference type="OrthoDB" id="1577640at2759"/>
<evidence type="ECO:0000313" key="2">
    <source>
        <dbReference type="Proteomes" id="UP000730481"/>
    </source>
</evidence>
<keyword evidence="2" id="KW-1185">Reference proteome</keyword>
<dbReference type="PANTHER" id="PTHR46082">
    <property type="entry name" value="ATP/GTP-BINDING PROTEIN-RELATED"/>
    <property type="match status" value="1"/>
</dbReference>
<dbReference type="SUPFAM" id="SSF53167">
    <property type="entry name" value="Purine and uridine phosphorylases"/>
    <property type="match status" value="1"/>
</dbReference>
<dbReference type="InterPro" id="IPR053137">
    <property type="entry name" value="NLR-like"/>
</dbReference>
<reference evidence="1" key="1">
    <citation type="journal article" date="2017" name="Mycologia">
        <title>Fusarium algeriense, sp. nov., a novel toxigenic crown rot pathogen of durum wheat from Algeria is nested in the Fusarium burgessii species complex.</title>
        <authorList>
            <person name="Laraba I."/>
            <person name="Keddad A."/>
            <person name="Boureghda H."/>
            <person name="Abdallah N."/>
            <person name="Vaughan M.M."/>
            <person name="Proctor R.H."/>
            <person name="Busman M."/>
            <person name="O'Donnell K."/>
        </authorList>
    </citation>
    <scope>NUCLEOTIDE SEQUENCE</scope>
    <source>
        <strain evidence="1">NRRL 25174</strain>
    </source>
</reference>
<protein>
    <recommendedName>
        <fullName evidence="3">Nucleoside phosphorylase domain-containing protein</fullName>
    </recommendedName>
</protein>
<dbReference type="EMBL" id="PVQB02000017">
    <property type="protein sequence ID" value="KAF4345741.1"/>
    <property type="molecule type" value="Genomic_DNA"/>
</dbReference>
<organism evidence="1 2">
    <name type="scientific">Fusarium beomiforme</name>
    <dbReference type="NCBI Taxonomy" id="44412"/>
    <lineage>
        <taxon>Eukaryota</taxon>
        <taxon>Fungi</taxon>
        <taxon>Dikarya</taxon>
        <taxon>Ascomycota</taxon>
        <taxon>Pezizomycotina</taxon>
        <taxon>Sordariomycetes</taxon>
        <taxon>Hypocreomycetidae</taxon>
        <taxon>Hypocreales</taxon>
        <taxon>Nectriaceae</taxon>
        <taxon>Fusarium</taxon>
        <taxon>Fusarium burgessii species complex</taxon>
    </lineage>
</organism>
<proteinExistence type="predicted"/>
<dbReference type="PANTHER" id="PTHR46082:SF11">
    <property type="entry name" value="AAA+ ATPASE DOMAIN-CONTAINING PROTEIN-RELATED"/>
    <property type="match status" value="1"/>
</dbReference>
<dbReference type="GO" id="GO:0003824">
    <property type="term" value="F:catalytic activity"/>
    <property type="evidence" value="ECO:0007669"/>
    <property type="project" value="InterPro"/>
</dbReference>
<reference evidence="1" key="2">
    <citation type="submission" date="2020-02" db="EMBL/GenBank/DDBJ databases">
        <title>Identification and distribution of gene clusters putatively required for synthesis of sphingolipid metabolism inhibitors in phylogenetically diverse species of the filamentous fungus Fusarium.</title>
        <authorList>
            <person name="Kim H.-S."/>
            <person name="Busman M."/>
            <person name="Brown D.W."/>
            <person name="Divon H."/>
            <person name="Uhlig S."/>
            <person name="Proctor R.H."/>
        </authorList>
    </citation>
    <scope>NUCLEOTIDE SEQUENCE</scope>
    <source>
        <strain evidence="1">NRRL 25174</strain>
    </source>
</reference>
<name>A0A9P5AVF4_9HYPO</name>
<dbReference type="Proteomes" id="UP000730481">
    <property type="component" value="Unassembled WGS sequence"/>
</dbReference>